<dbReference type="PaxDb" id="4113-PGSC0003DMT400090427"/>
<evidence type="ECO:0000313" key="1">
    <source>
        <dbReference type="EnsemblPlants" id="PGSC0003DMT400090427"/>
    </source>
</evidence>
<dbReference type="Proteomes" id="UP000011115">
    <property type="component" value="Unassembled WGS sequence"/>
</dbReference>
<reference evidence="2" key="1">
    <citation type="journal article" date="2011" name="Nature">
        <title>Genome sequence and analysis of the tuber crop potato.</title>
        <authorList>
            <consortium name="The Potato Genome Sequencing Consortium"/>
        </authorList>
    </citation>
    <scope>NUCLEOTIDE SEQUENCE [LARGE SCALE GENOMIC DNA]</scope>
    <source>
        <strain evidence="2">cv. DM1-3 516 R44</strain>
    </source>
</reference>
<sequence>MQQLYAVVAQLLDVMTTINRAWYTHEDQVSSLTFKQSKERIEKDNERDQNMAKIMTQLDILSKNVMGAGARGVDVMGVGDANPEEMKFEALYNEEMKVLTVNEKCRLASNRSSQRVTERIGKSDLIRYLTQDIINIGVCKTRRVLEISGESPT</sequence>
<evidence type="ECO:0000313" key="2">
    <source>
        <dbReference type="Proteomes" id="UP000011115"/>
    </source>
</evidence>
<name>M1DKD0_SOLTU</name>
<keyword evidence="2" id="KW-1185">Reference proteome</keyword>
<organism evidence="1 2">
    <name type="scientific">Solanum tuberosum</name>
    <name type="common">Potato</name>
    <dbReference type="NCBI Taxonomy" id="4113"/>
    <lineage>
        <taxon>Eukaryota</taxon>
        <taxon>Viridiplantae</taxon>
        <taxon>Streptophyta</taxon>
        <taxon>Embryophyta</taxon>
        <taxon>Tracheophyta</taxon>
        <taxon>Spermatophyta</taxon>
        <taxon>Magnoliopsida</taxon>
        <taxon>eudicotyledons</taxon>
        <taxon>Gunneridae</taxon>
        <taxon>Pentapetalae</taxon>
        <taxon>asterids</taxon>
        <taxon>lamiids</taxon>
        <taxon>Solanales</taxon>
        <taxon>Solanaceae</taxon>
        <taxon>Solanoideae</taxon>
        <taxon>Solaneae</taxon>
        <taxon>Solanum</taxon>
    </lineage>
</organism>
<accession>M1DKD0</accession>
<dbReference type="HOGENOM" id="CLU_1716444_0_0_1"/>
<dbReference type="EnsemblPlants" id="PGSC0003DMT400090427">
    <property type="protein sequence ID" value="PGSC0003DMT400090427"/>
    <property type="gene ID" value="PGSC0003DMG400039998"/>
</dbReference>
<proteinExistence type="predicted"/>
<protein>
    <submittedName>
        <fullName evidence="1">Uncharacterized protein</fullName>
    </submittedName>
</protein>
<dbReference type="AlphaFoldDB" id="M1DKD0"/>
<dbReference type="Gramene" id="PGSC0003DMT400090427">
    <property type="protein sequence ID" value="PGSC0003DMT400090427"/>
    <property type="gene ID" value="PGSC0003DMG400039998"/>
</dbReference>
<reference evidence="1" key="2">
    <citation type="submission" date="2015-06" db="UniProtKB">
        <authorList>
            <consortium name="EnsemblPlants"/>
        </authorList>
    </citation>
    <scope>IDENTIFICATION</scope>
    <source>
        <strain evidence="1">DM1-3 516 R44</strain>
    </source>
</reference>
<dbReference type="InParanoid" id="M1DKD0"/>